<dbReference type="Gene3D" id="3.80.10.10">
    <property type="entry name" value="Ribonuclease Inhibitor"/>
    <property type="match status" value="1"/>
</dbReference>
<organism evidence="4 5">
    <name type="scientific">Macaca nemestrina</name>
    <name type="common">Pig-tailed macaque</name>
    <dbReference type="NCBI Taxonomy" id="9545"/>
    <lineage>
        <taxon>Eukaryota</taxon>
        <taxon>Metazoa</taxon>
        <taxon>Chordata</taxon>
        <taxon>Craniata</taxon>
        <taxon>Vertebrata</taxon>
        <taxon>Euteleostomi</taxon>
        <taxon>Mammalia</taxon>
        <taxon>Eutheria</taxon>
        <taxon>Euarchontoglires</taxon>
        <taxon>Primates</taxon>
        <taxon>Haplorrhini</taxon>
        <taxon>Catarrhini</taxon>
        <taxon>Cercopithecidae</taxon>
        <taxon>Cercopithecinae</taxon>
        <taxon>Macaca</taxon>
    </lineage>
</organism>
<dbReference type="InterPro" id="IPR032675">
    <property type="entry name" value="LRR_dom_sf"/>
</dbReference>
<reference evidence="4" key="2">
    <citation type="submission" date="2025-09" db="UniProtKB">
        <authorList>
            <consortium name="Ensembl"/>
        </authorList>
    </citation>
    <scope>IDENTIFICATION</scope>
</reference>
<evidence type="ECO:0000256" key="3">
    <source>
        <dbReference type="SAM" id="MobiDB-lite"/>
    </source>
</evidence>
<feature type="compositionally biased region" description="Basic and acidic residues" evidence="3">
    <location>
        <begin position="495"/>
        <end position="522"/>
    </location>
</feature>
<dbReference type="PANTHER" id="PTHR45973:SF35">
    <property type="entry name" value="LEUCINE-RICH REPEAT-CONTAINING PROTEIN 43"/>
    <property type="match status" value="1"/>
</dbReference>
<dbReference type="PANTHER" id="PTHR45973">
    <property type="entry name" value="PROTEIN PHOSPHATASE 1 REGULATORY SUBUNIT SDS22-RELATED"/>
    <property type="match status" value="1"/>
</dbReference>
<evidence type="ECO:0000313" key="5">
    <source>
        <dbReference type="Proteomes" id="UP000233120"/>
    </source>
</evidence>
<dbReference type="Proteomes" id="UP000233120">
    <property type="component" value="Unassembled WGS sequence"/>
</dbReference>
<keyword evidence="2" id="KW-0677">Repeat</keyword>
<evidence type="ECO:0000256" key="1">
    <source>
        <dbReference type="ARBA" id="ARBA00022614"/>
    </source>
</evidence>
<gene>
    <name evidence="4" type="primary">LRRC43</name>
</gene>
<protein>
    <submittedName>
        <fullName evidence="4">Leucine rich repeat containing 43</fullName>
    </submittedName>
</protein>
<feature type="region of interest" description="Disordered" evidence="3">
    <location>
        <begin position="490"/>
        <end position="528"/>
    </location>
</feature>
<name>A0A2K6CG83_MACNE</name>
<dbReference type="STRING" id="9545.ENSMNEP00000022670"/>
<dbReference type="Bgee" id="ENSMNEG00000034991">
    <property type="expression patterns" value="Expressed in thymus and 1 other cell type or tissue"/>
</dbReference>
<reference evidence="4" key="1">
    <citation type="submission" date="2025-08" db="UniProtKB">
        <authorList>
            <consortium name="Ensembl"/>
        </authorList>
    </citation>
    <scope>IDENTIFICATION</scope>
</reference>
<dbReference type="OMA" id="AEVIPCN"/>
<sequence>MEASYKSESESEAWPGTQRPGTGTVSAAVREHLRKLCLREFPCGAGSWNKSRFLPQTWRTWRELVPKEEDVVSPGEETVEALLGLVRSPHSPWALLNDSNAEDSFLRELAIRNPLMITDTFFYSYFRSLRVVDKEVTLVDKDLLKFLKLEELVLSANRIKEVDATNLPPTLKVKEPWSSARSICAEPPRRTQRSCLPSRPNLVSLDLGFNDLTDLQSMVASLRTLRHLRLLVLQGNPLALVPYYRGLTIDSLAQLCVLDDITVSPNEKHLFRGLSLNGDLLAQEAQFVVTIGNIRGVLDTSVLDPEPGPEGPFVAYSYYVTYDFVRDEEGEAVEDTGELAEIVKPSPSSELLVEESPEEVGEDVIKDIVGGVTEEVEGSLESEVEESGESELSVISGPSTVLQTPRASAEELAKLRLRIDPRLCPSPGTVLFNTTHKPWAEVIPCGYEMQHSLRDLVPLKAFLLAGTTVTIVEEKILSWPVVLPAVDSPLSAKRGKGEKDKKGKEKDRKGQGEKEPAKEWKVPKKKKELPKELRQDPPILQVLGRGLVILEPLLAGEPLVSTVCNFGMVRTLTSDRLTLARDSKKIKKVAKKGEKAKSVNPIYESDYTPKVQIQLNQCRSAEGGSAHVRRV</sequence>
<accession>A0A2K6CG83</accession>
<keyword evidence="1" id="KW-0433">Leucine-rich repeat</keyword>
<dbReference type="InterPro" id="IPR050576">
    <property type="entry name" value="Cilia_flagella_integrity"/>
</dbReference>
<dbReference type="SUPFAM" id="SSF52058">
    <property type="entry name" value="L domain-like"/>
    <property type="match status" value="1"/>
</dbReference>
<feature type="region of interest" description="Disordered" evidence="3">
    <location>
        <begin position="1"/>
        <end position="24"/>
    </location>
</feature>
<evidence type="ECO:0000313" key="4">
    <source>
        <dbReference type="Ensembl" id="ENSMNEP00000022670.1"/>
    </source>
</evidence>
<dbReference type="Ensembl" id="ENSMNET00000046926.1">
    <property type="protein sequence ID" value="ENSMNEP00000022670.1"/>
    <property type="gene ID" value="ENSMNEG00000034991.1"/>
</dbReference>
<evidence type="ECO:0000256" key="2">
    <source>
        <dbReference type="ARBA" id="ARBA00022737"/>
    </source>
</evidence>
<dbReference type="AlphaFoldDB" id="A0A2K6CG83"/>
<proteinExistence type="predicted"/>
<dbReference type="GeneTree" id="ENSGT00390000008994"/>
<keyword evidence="5" id="KW-1185">Reference proteome</keyword>